<evidence type="ECO:0000313" key="3">
    <source>
        <dbReference type="Proteomes" id="UP000487649"/>
    </source>
</evidence>
<dbReference type="AlphaFoldDB" id="A0A173QVE3"/>
<reference evidence="2 3" key="1">
    <citation type="journal article" date="2019" name="Nat. Med.">
        <title>A library of human gut bacterial isolates paired with longitudinal multiomics data enables mechanistic microbiome research.</title>
        <authorList>
            <person name="Poyet M."/>
            <person name="Groussin M."/>
            <person name="Gibbons S.M."/>
            <person name="Avila-Pacheco J."/>
            <person name="Jiang X."/>
            <person name="Kearney S.M."/>
            <person name="Perrotta A.R."/>
            <person name="Berdy B."/>
            <person name="Zhao S."/>
            <person name="Lieberman T.D."/>
            <person name="Swanson P.K."/>
            <person name="Smith M."/>
            <person name="Roesemann S."/>
            <person name="Alexander J.E."/>
            <person name="Rich S.A."/>
            <person name="Livny J."/>
            <person name="Vlamakis H."/>
            <person name="Clish C."/>
            <person name="Bullock K."/>
            <person name="Deik A."/>
            <person name="Scott J."/>
            <person name="Pierce K.A."/>
            <person name="Xavier R.J."/>
            <person name="Alm E.J."/>
        </authorList>
    </citation>
    <scope>NUCLEOTIDE SEQUENCE [LARGE SCALE GENOMIC DNA]</scope>
    <source>
        <strain evidence="2 3">BIOML-A198</strain>
    </source>
</reference>
<dbReference type="OrthoDB" id="2033680at2"/>
<comment type="caution">
    <text evidence="2">The sequence shown here is derived from an EMBL/GenBank/DDBJ whole genome shotgun (WGS) entry which is preliminary data.</text>
</comment>
<dbReference type="Proteomes" id="UP000487649">
    <property type="component" value="Unassembled WGS sequence"/>
</dbReference>
<dbReference type="SUPFAM" id="SSF51695">
    <property type="entry name" value="PLC-like phosphodiesterases"/>
    <property type="match status" value="1"/>
</dbReference>
<sequence length="363" mass="42743">MKEYIKKNKLIILGVLLGITACGLAILIYMMDQTIKQLEEKSHTQNTMLDEYEAVITDYSDMLCKYEMDIEHLTTPMSKEELVYIAHAMGGIDGYPYTNSIEAFKDNYDKGFRVFEVDLLFTSDGELVARHEWSESDYERFEQLDLIDLSSIEKNERDEYVPTLEQFLSMKINGQYSPMTFEDIIKLLQEYDDVVFVTDTKWADEDSVKQSFTAIVEQVTAVDETLLSRIIPQLYTLEMFDMVEEIYEFDRYIYTMYQETHRSNYEVIEFINENEEIVFVTMPQFFASLWGDPRFDLLNQLQYLKKPMFFHTINDDVTLEELLYYGASGVYTDELIYEGDMHQKTCQYASVIKEREGEENEAK</sequence>
<dbReference type="InterPro" id="IPR030395">
    <property type="entry name" value="GP_PDE_dom"/>
</dbReference>
<organism evidence="2 3">
    <name type="scientific">Turicibacter sanguinis</name>
    <dbReference type="NCBI Taxonomy" id="154288"/>
    <lineage>
        <taxon>Bacteria</taxon>
        <taxon>Bacillati</taxon>
        <taxon>Bacillota</taxon>
        <taxon>Erysipelotrichia</taxon>
        <taxon>Erysipelotrichales</taxon>
        <taxon>Turicibacteraceae</taxon>
        <taxon>Turicibacter</taxon>
    </lineage>
</organism>
<dbReference type="Gene3D" id="3.20.20.190">
    <property type="entry name" value="Phosphatidylinositol (PI) phosphodiesterase"/>
    <property type="match status" value="1"/>
</dbReference>
<dbReference type="PANTHER" id="PTHR43805">
    <property type="entry name" value="GLYCEROPHOSPHORYL DIESTER PHOSPHODIESTERASE"/>
    <property type="match status" value="1"/>
</dbReference>
<dbReference type="EMBL" id="WMQE01000014">
    <property type="protein sequence ID" value="MTK21290.1"/>
    <property type="molecule type" value="Genomic_DNA"/>
</dbReference>
<dbReference type="PANTHER" id="PTHR43805:SF1">
    <property type="entry name" value="GP-PDE DOMAIN-CONTAINING PROTEIN"/>
    <property type="match status" value="1"/>
</dbReference>
<evidence type="ECO:0000313" key="2">
    <source>
        <dbReference type="EMBL" id="MTK21290.1"/>
    </source>
</evidence>
<dbReference type="PROSITE" id="PS51257">
    <property type="entry name" value="PROKAR_LIPOPROTEIN"/>
    <property type="match status" value="1"/>
</dbReference>
<dbReference type="GeneID" id="60057282"/>
<evidence type="ECO:0000259" key="1">
    <source>
        <dbReference type="Pfam" id="PF03009"/>
    </source>
</evidence>
<dbReference type="GO" id="GO:0008081">
    <property type="term" value="F:phosphoric diester hydrolase activity"/>
    <property type="evidence" value="ECO:0007669"/>
    <property type="project" value="InterPro"/>
</dbReference>
<proteinExistence type="predicted"/>
<dbReference type="RefSeq" id="WP_006784220.1">
    <property type="nucleotide sequence ID" value="NZ_CABJBH010000005.1"/>
</dbReference>
<dbReference type="GO" id="GO:0006629">
    <property type="term" value="P:lipid metabolic process"/>
    <property type="evidence" value="ECO:0007669"/>
    <property type="project" value="InterPro"/>
</dbReference>
<protein>
    <recommendedName>
        <fullName evidence="1">GP-PDE domain-containing protein</fullName>
    </recommendedName>
</protein>
<dbReference type="InterPro" id="IPR017946">
    <property type="entry name" value="PLC-like_Pdiesterase_TIM-brl"/>
</dbReference>
<feature type="domain" description="GP-PDE" evidence="1">
    <location>
        <begin position="98"/>
        <end position="334"/>
    </location>
</feature>
<gene>
    <name evidence="2" type="ORF">GMA92_07640</name>
</gene>
<dbReference type="Pfam" id="PF03009">
    <property type="entry name" value="GDPD"/>
    <property type="match status" value="1"/>
</dbReference>
<name>A0A173QVE3_9FIRM</name>
<accession>A0A173QVE3</accession>
<dbReference type="CDD" id="cd08583">
    <property type="entry name" value="PI-PLCc_GDPD_SF_unchar1"/>
    <property type="match status" value="1"/>
</dbReference>